<evidence type="ECO:0000313" key="11">
    <source>
        <dbReference type="Proteomes" id="UP001592530"/>
    </source>
</evidence>
<evidence type="ECO:0000256" key="7">
    <source>
        <dbReference type="ARBA" id="ARBA00023326"/>
    </source>
</evidence>
<dbReference type="SUPFAM" id="SSF51989">
    <property type="entry name" value="Glycosyl hydrolases family 6, cellulases"/>
    <property type="match status" value="1"/>
</dbReference>
<evidence type="ECO:0000256" key="9">
    <source>
        <dbReference type="RuleBase" id="RU361186"/>
    </source>
</evidence>
<feature type="chain" id="PRO_5044981556" description="Glucanase" evidence="9">
    <location>
        <begin position="31"/>
        <end position="319"/>
    </location>
</feature>
<accession>A0ABV6X080</accession>
<comment type="similarity">
    <text evidence="9">Belongs to the glycosyl hydrolase family 6.</text>
</comment>
<evidence type="ECO:0000256" key="6">
    <source>
        <dbReference type="ARBA" id="ARBA00023295"/>
    </source>
</evidence>
<feature type="signal peptide" evidence="9">
    <location>
        <begin position="1"/>
        <end position="30"/>
    </location>
</feature>
<dbReference type="RefSeq" id="WP_380552483.1">
    <property type="nucleotide sequence ID" value="NZ_JBHEZY010000004.1"/>
</dbReference>
<evidence type="ECO:0000313" key="10">
    <source>
        <dbReference type="EMBL" id="MFC1431641.1"/>
    </source>
</evidence>
<feature type="active site" description="Proton donor" evidence="8">
    <location>
        <position position="151"/>
    </location>
</feature>
<protein>
    <recommendedName>
        <fullName evidence="9">Glucanase</fullName>
        <ecNumber evidence="9">3.2.1.-</ecNumber>
    </recommendedName>
</protein>
<evidence type="ECO:0000256" key="2">
    <source>
        <dbReference type="ARBA" id="ARBA00022801"/>
    </source>
</evidence>
<dbReference type="Pfam" id="PF01341">
    <property type="entry name" value="Glyco_hydro_6"/>
    <property type="match status" value="1"/>
</dbReference>
<proteinExistence type="inferred from homology"/>
<dbReference type="PRINTS" id="PR00733">
    <property type="entry name" value="GLHYDRLASE6"/>
</dbReference>
<name>A0ABV6X080_9ACTN</name>
<dbReference type="EC" id="3.2.1.-" evidence="9"/>
<evidence type="ECO:0000256" key="1">
    <source>
        <dbReference type="ARBA" id="ARBA00022729"/>
    </source>
</evidence>
<dbReference type="InterPro" id="IPR001524">
    <property type="entry name" value="Glyco_hydro_6_CS"/>
</dbReference>
<dbReference type="InterPro" id="IPR036434">
    <property type="entry name" value="Beta_cellobiohydrolase_sf"/>
</dbReference>
<gene>
    <name evidence="10" type="ORF">ACEZDB_13405</name>
</gene>
<organism evidence="10 11">
    <name type="scientific">Streptacidiphilus alkalitolerans</name>
    <dbReference type="NCBI Taxonomy" id="3342712"/>
    <lineage>
        <taxon>Bacteria</taxon>
        <taxon>Bacillati</taxon>
        <taxon>Actinomycetota</taxon>
        <taxon>Actinomycetes</taxon>
        <taxon>Kitasatosporales</taxon>
        <taxon>Streptomycetaceae</taxon>
        <taxon>Streptacidiphilus</taxon>
    </lineage>
</organism>
<keyword evidence="1 9" id="KW-0732">Signal</keyword>
<dbReference type="InterPro" id="IPR016288">
    <property type="entry name" value="Beta_cellobiohydrolase"/>
</dbReference>
<dbReference type="PANTHER" id="PTHR34876:SF4">
    <property type="entry name" value="1,4-BETA-D-GLUCAN CELLOBIOHYDROLASE C-RELATED"/>
    <property type="match status" value="1"/>
</dbReference>
<evidence type="ECO:0000256" key="8">
    <source>
        <dbReference type="PROSITE-ProRule" id="PRU10057"/>
    </source>
</evidence>
<comment type="caution">
    <text evidence="10">The sequence shown here is derived from an EMBL/GenBank/DDBJ whole genome shotgun (WGS) entry which is preliminary data.</text>
</comment>
<keyword evidence="4" id="KW-1015">Disulfide bond</keyword>
<dbReference type="PANTHER" id="PTHR34876">
    <property type="match status" value="1"/>
</dbReference>
<reference evidence="10 11" key="1">
    <citation type="submission" date="2024-09" db="EMBL/GenBank/DDBJ databases">
        <authorList>
            <person name="Lee S.D."/>
        </authorList>
    </citation>
    <scope>NUCLEOTIDE SEQUENCE [LARGE SCALE GENOMIC DNA]</scope>
    <source>
        <strain evidence="10 11">N1-3</strain>
    </source>
</reference>
<dbReference type="PROSITE" id="PS00656">
    <property type="entry name" value="GLYCOSYL_HYDROL_F6_2"/>
    <property type="match status" value="1"/>
</dbReference>
<dbReference type="GO" id="GO:0016787">
    <property type="term" value="F:hydrolase activity"/>
    <property type="evidence" value="ECO:0007669"/>
    <property type="project" value="UniProtKB-KW"/>
</dbReference>
<evidence type="ECO:0000256" key="5">
    <source>
        <dbReference type="ARBA" id="ARBA00023277"/>
    </source>
</evidence>
<dbReference type="Proteomes" id="UP001592530">
    <property type="component" value="Unassembled WGS sequence"/>
</dbReference>
<sequence length="319" mass="31862">MRGKALLSNTLLSTALAAAICLCAAPGASADPLSGTSGFYVNPGSAPAAWVAAHPSDPRAAGIQSAIASRPIARWFGDDGGDIGSEVSSYVGAANSHGKVPVLVAYDIPDRDVCGGYSGGGASSVGAYESWISSFAAGIGSRPAVVVIEPDALSDYSCLTAAQQSSRTAMLLFATQMFQKKASDTWAYLDAGHTNWVAPATMAGELKAAGVANVRGFAVNVSNFYTTGSSETYAGSVNASLGGTSHFVVDTSRNGNGSDGEWCNPSGAKLGTAPQAGGGADLLLWVKTPGVSDGQCGTAPGTPAGTFDPALAVALINGS</sequence>
<keyword evidence="6 9" id="KW-0326">Glycosidase</keyword>
<dbReference type="EMBL" id="JBHEZY010000004">
    <property type="protein sequence ID" value="MFC1431641.1"/>
    <property type="molecule type" value="Genomic_DNA"/>
</dbReference>
<dbReference type="Gene3D" id="3.20.20.40">
    <property type="entry name" value="1, 4-beta cellobiohydrolase"/>
    <property type="match status" value="1"/>
</dbReference>
<evidence type="ECO:0000256" key="4">
    <source>
        <dbReference type="ARBA" id="ARBA00023157"/>
    </source>
</evidence>
<dbReference type="PIRSF" id="PIRSF001100">
    <property type="entry name" value="Beta_cellobiohydrolase"/>
    <property type="match status" value="1"/>
</dbReference>
<keyword evidence="2 9" id="KW-0378">Hydrolase</keyword>
<keyword evidence="7 9" id="KW-0624">Polysaccharide degradation</keyword>
<evidence type="ECO:0000256" key="3">
    <source>
        <dbReference type="ARBA" id="ARBA00023001"/>
    </source>
</evidence>
<keyword evidence="5 9" id="KW-0119">Carbohydrate metabolism</keyword>
<keyword evidence="3 9" id="KW-0136">Cellulose degradation</keyword>